<dbReference type="InParanoid" id="A0A0D0CUQ4"/>
<feature type="non-terminal residue" evidence="4">
    <location>
        <position position="107"/>
    </location>
</feature>
<reference evidence="5" key="2">
    <citation type="submission" date="2015-01" db="EMBL/GenBank/DDBJ databases">
        <title>Evolutionary Origins and Diversification of the Mycorrhizal Mutualists.</title>
        <authorList>
            <consortium name="DOE Joint Genome Institute"/>
            <consortium name="Mycorrhizal Genomics Consortium"/>
            <person name="Kohler A."/>
            <person name="Kuo A."/>
            <person name="Nagy L.G."/>
            <person name="Floudas D."/>
            <person name="Copeland A."/>
            <person name="Barry K.W."/>
            <person name="Cichocki N."/>
            <person name="Veneault-Fourrey C."/>
            <person name="LaButti K."/>
            <person name="Lindquist E.A."/>
            <person name="Lipzen A."/>
            <person name="Lundell T."/>
            <person name="Morin E."/>
            <person name="Murat C."/>
            <person name="Riley R."/>
            <person name="Ohm R."/>
            <person name="Sun H."/>
            <person name="Tunlid A."/>
            <person name="Henrissat B."/>
            <person name="Grigoriev I.V."/>
            <person name="Hibbett D.S."/>
            <person name="Martin F."/>
        </authorList>
    </citation>
    <scope>NUCLEOTIDE SEQUENCE [LARGE SCALE GENOMIC DNA]</scope>
    <source>
        <strain evidence="5">Ve08.2h10</strain>
    </source>
</reference>
<evidence type="ECO:0000256" key="2">
    <source>
        <dbReference type="ARBA" id="ARBA00022723"/>
    </source>
</evidence>
<gene>
    <name evidence="4" type="ORF">PAXRUDRAFT_161959</name>
</gene>
<dbReference type="Pfam" id="PF13359">
    <property type="entry name" value="DDE_Tnp_4"/>
    <property type="match status" value="1"/>
</dbReference>
<sequence length="107" mass="12818">QRKWRRHENWLKERSCPGWRNGIFIMDGSTINIFEKPGVYGETFYDRKSKYSLNFQVVMMPHNLQIVDYGLEHPGIIHNAYMFQCTWMENDPEGLIPQNHWIWADSA</sequence>
<proteinExistence type="predicted"/>
<dbReference type="AlphaFoldDB" id="A0A0D0CUQ4"/>
<keyword evidence="2" id="KW-0479">Metal-binding</keyword>
<accession>A0A0D0CUQ4</accession>
<dbReference type="GO" id="GO:0046872">
    <property type="term" value="F:metal ion binding"/>
    <property type="evidence" value="ECO:0007669"/>
    <property type="project" value="UniProtKB-KW"/>
</dbReference>
<dbReference type="Proteomes" id="UP000054538">
    <property type="component" value="Unassembled WGS sequence"/>
</dbReference>
<evidence type="ECO:0000313" key="4">
    <source>
        <dbReference type="EMBL" id="KIK79193.1"/>
    </source>
</evidence>
<feature type="domain" description="DDE Tnp4" evidence="3">
    <location>
        <begin position="26"/>
        <end position="107"/>
    </location>
</feature>
<comment type="cofactor">
    <cofactor evidence="1">
        <name>a divalent metal cation</name>
        <dbReference type="ChEBI" id="CHEBI:60240"/>
    </cofactor>
</comment>
<dbReference type="OrthoDB" id="2641813at2759"/>
<evidence type="ECO:0000259" key="3">
    <source>
        <dbReference type="Pfam" id="PF13359"/>
    </source>
</evidence>
<dbReference type="EMBL" id="KN826352">
    <property type="protein sequence ID" value="KIK79193.1"/>
    <property type="molecule type" value="Genomic_DNA"/>
</dbReference>
<evidence type="ECO:0000256" key="1">
    <source>
        <dbReference type="ARBA" id="ARBA00001968"/>
    </source>
</evidence>
<protein>
    <recommendedName>
        <fullName evidence="3">DDE Tnp4 domain-containing protein</fullName>
    </recommendedName>
</protein>
<dbReference type="InterPro" id="IPR027806">
    <property type="entry name" value="HARBI1_dom"/>
</dbReference>
<keyword evidence="5" id="KW-1185">Reference proteome</keyword>
<name>A0A0D0CUQ4_9AGAM</name>
<evidence type="ECO:0000313" key="5">
    <source>
        <dbReference type="Proteomes" id="UP000054538"/>
    </source>
</evidence>
<dbReference type="HOGENOM" id="CLU_018552_14_1_1"/>
<organism evidence="4 5">
    <name type="scientific">Paxillus rubicundulus Ve08.2h10</name>
    <dbReference type="NCBI Taxonomy" id="930991"/>
    <lineage>
        <taxon>Eukaryota</taxon>
        <taxon>Fungi</taxon>
        <taxon>Dikarya</taxon>
        <taxon>Basidiomycota</taxon>
        <taxon>Agaricomycotina</taxon>
        <taxon>Agaricomycetes</taxon>
        <taxon>Agaricomycetidae</taxon>
        <taxon>Boletales</taxon>
        <taxon>Paxilineae</taxon>
        <taxon>Paxillaceae</taxon>
        <taxon>Paxillus</taxon>
    </lineage>
</organism>
<reference evidence="4 5" key="1">
    <citation type="submission" date="2014-04" db="EMBL/GenBank/DDBJ databases">
        <authorList>
            <consortium name="DOE Joint Genome Institute"/>
            <person name="Kuo A."/>
            <person name="Kohler A."/>
            <person name="Jargeat P."/>
            <person name="Nagy L.G."/>
            <person name="Floudas D."/>
            <person name="Copeland A."/>
            <person name="Barry K.W."/>
            <person name="Cichocki N."/>
            <person name="Veneault-Fourrey C."/>
            <person name="LaButti K."/>
            <person name="Lindquist E.A."/>
            <person name="Lipzen A."/>
            <person name="Lundell T."/>
            <person name="Morin E."/>
            <person name="Murat C."/>
            <person name="Sun H."/>
            <person name="Tunlid A."/>
            <person name="Henrissat B."/>
            <person name="Grigoriev I.V."/>
            <person name="Hibbett D.S."/>
            <person name="Martin F."/>
            <person name="Nordberg H.P."/>
            <person name="Cantor M.N."/>
            <person name="Hua S.X."/>
        </authorList>
    </citation>
    <scope>NUCLEOTIDE SEQUENCE [LARGE SCALE GENOMIC DNA]</scope>
    <source>
        <strain evidence="4 5">Ve08.2h10</strain>
    </source>
</reference>